<dbReference type="EnsemblProtists" id="EOD13548">
    <property type="protein sequence ID" value="EOD13548"/>
    <property type="gene ID" value="EMIHUDRAFT_451982"/>
</dbReference>
<feature type="region of interest" description="Disordered" evidence="1">
    <location>
        <begin position="180"/>
        <end position="208"/>
    </location>
</feature>
<reference evidence="2" key="2">
    <citation type="submission" date="2024-10" db="UniProtKB">
        <authorList>
            <consortium name="EnsemblProtists"/>
        </authorList>
    </citation>
    <scope>IDENTIFICATION</scope>
</reference>
<dbReference type="KEGG" id="ehx:EMIHUDRAFT_451982"/>
<dbReference type="AlphaFoldDB" id="A0A0D3IQL3"/>
<dbReference type="RefSeq" id="XP_005765977.1">
    <property type="nucleotide sequence ID" value="XM_005765920.1"/>
</dbReference>
<reference evidence="3" key="1">
    <citation type="journal article" date="2013" name="Nature">
        <title>Pan genome of the phytoplankton Emiliania underpins its global distribution.</title>
        <authorList>
            <person name="Read B.A."/>
            <person name="Kegel J."/>
            <person name="Klute M.J."/>
            <person name="Kuo A."/>
            <person name="Lefebvre S.C."/>
            <person name="Maumus F."/>
            <person name="Mayer C."/>
            <person name="Miller J."/>
            <person name="Monier A."/>
            <person name="Salamov A."/>
            <person name="Young J."/>
            <person name="Aguilar M."/>
            <person name="Claverie J.M."/>
            <person name="Frickenhaus S."/>
            <person name="Gonzalez K."/>
            <person name="Herman E.K."/>
            <person name="Lin Y.C."/>
            <person name="Napier J."/>
            <person name="Ogata H."/>
            <person name="Sarno A.F."/>
            <person name="Shmutz J."/>
            <person name="Schroeder D."/>
            <person name="de Vargas C."/>
            <person name="Verret F."/>
            <person name="von Dassow P."/>
            <person name="Valentin K."/>
            <person name="Van de Peer Y."/>
            <person name="Wheeler G."/>
            <person name="Dacks J.B."/>
            <person name="Delwiche C.F."/>
            <person name="Dyhrman S.T."/>
            <person name="Glockner G."/>
            <person name="John U."/>
            <person name="Richards T."/>
            <person name="Worden A.Z."/>
            <person name="Zhang X."/>
            <person name="Grigoriev I.V."/>
            <person name="Allen A.E."/>
            <person name="Bidle K."/>
            <person name="Borodovsky M."/>
            <person name="Bowler C."/>
            <person name="Brownlee C."/>
            <person name="Cock J.M."/>
            <person name="Elias M."/>
            <person name="Gladyshev V.N."/>
            <person name="Groth M."/>
            <person name="Guda C."/>
            <person name="Hadaegh A."/>
            <person name="Iglesias-Rodriguez M.D."/>
            <person name="Jenkins J."/>
            <person name="Jones B.M."/>
            <person name="Lawson T."/>
            <person name="Leese F."/>
            <person name="Lindquist E."/>
            <person name="Lobanov A."/>
            <person name="Lomsadze A."/>
            <person name="Malik S.B."/>
            <person name="Marsh M.E."/>
            <person name="Mackinder L."/>
            <person name="Mock T."/>
            <person name="Mueller-Roeber B."/>
            <person name="Pagarete A."/>
            <person name="Parker M."/>
            <person name="Probert I."/>
            <person name="Quesneville H."/>
            <person name="Raines C."/>
            <person name="Rensing S.A."/>
            <person name="Riano-Pachon D.M."/>
            <person name="Richier S."/>
            <person name="Rokitta S."/>
            <person name="Shiraiwa Y."/>
            <person name="Soanes D.M."/>
            <person name="van der Giezen M."/>
            <person name="Wahlund T.M."/>
            <person name="Williams B."/>
            <person name="Wilson W."/>
            <person name="Wolfe G."/>
            <person name="Wurch L.L."/>
        </authorList>
    </citation>
    <scope>NUCLEOTIDE SEQUENCE</scope>
</reference>
<proteinExistence type="predicted"/>
<evidence type="ECO:0000313" key="2">
    <source>
        <dbReference type="EnsemblProtists" id="EOD13548"/>
    </source>
</evidence>
<feature type="compositionally biased region" description="Low complexity" evidence="1">
    <location>
        <begin position="90"/>
        <end position="100"/>
    </location>
</feature>
<sequence length="208" mass="21949">MGGHVADPPTEVITDAGPGSAGLGKASPPRPDTMVRAAQLRREVVALARLNPSVAFGWSIGLIGPHHQPLEDAARVAAPLPPIQPWPCASRSSSSSNTSRGIKKGRRSSAPKLDRGAADAFGELLFDRTPSTFEALHGSHAARGRKRPIGSDSLDSLPRAEIEDLDVTLLCTPDLDVLMSDQLPPDLALPPKVLDQQPRGSPVQPHVT</sequence>
<keyword evidence="3" id="KW-1185">Reference proteome</keyword>
<protein>
    <submittedName>
        <fullName evidence="2">Uncharacterized protein</fullName>
    </submittedName>
</protein>
<evidence type="ECO:0000313" key="3">
    <source>
        <dbReference type="Proteomes" id="UP000013827"/>
    </source>
</evidence>
<name>A0A0D3IQL3_EMIH1</name>
<dbReference type="Proteomes" id="UP000013827">
    <property type="component" value="Unassembled WGS sequence"/>
</dbReference>
<accession>A0A0D3IQL3</accession>
<organism evidence="2 3">
    <name type="scientific">Emiliania huxleyi (strain CCMP1516)</name>
    <dbReference type="NCBI Taxonomy" id="280463"/>
    <lineage>
        <taxon>Eukaryota</taxon>
        <taxon>Haptista</taxon>
        <taxon>Haptophyta</taxon>
        <taxon>Prymnesiophyceae</taxon>
        <taxon>Isochrysidales</taxon>
        <taxon>Noelaerhabdaceae</taxon>
        <taxon>Emiliania</taxon>
    </lineage>
</organism>
<dbReference type="GeneID" id="17259725"/>
<dbReference type="HOGENOM" id="CLU_1323041_0_0_1"/>
<dbReference type="PaxDb" id="2903-EOD13548"/>
<feature type="region of interest" description="Disordered" evidence="1">
    <location>
        <begin position="1"/>
        <end position="32"/>
    </location>
</feature>
<evidence type="ECO:0000256" key="1">
    <source>
        <dbReference type="SAM" id="MobiDB-lite"/>
    </source>
</evidence>
<feature type="region of interest" description="Disordered" evidence="1">
    <location>
        <begin position="85"/>
        <end position="114"/>
    </location>
</feature>